<evidence type="ECO:0000313" key="22">
    <source>
        <dbReference type="EMBL" id="OGZ44711.1"/>
    </source>
</evidence>
<dbReference type="NCBIfam" id="TIGR02614">
    <property type="entry name" value="ftsW"/>
    <property type="match status" value="1"/>
</dbReference>
<feature type="transmembrane region" description="Helical" evidence="21">
    <location>
        <begin position="145"/>
        <end position="162"/>
    </location>
</feature>
<keyword evidence="8" id="KW-0133">Cell shape</keyword>
<dbReference type="InterPro" id="IPR013437">
    <property type="entry name" value="FtsW"/>
</dbReference>
<dbReference type="GO" id="GO:0008360">
    <property type="term" value="P:regulation of cell shape"/>
    <property type="evidence" value="ECO:0007669"/>
    <property type="project" value="UniProtKB-KW"/>
</dbReference>
<evidence type="ECO:0000256" key="2">
    <source>
        <dbReference type="ARBA" id="ARBA00004752"/>
    </source>
</evidence>
<dbReference type="GO" id="GO:0005886">
    <property type="term" value="C:plasma membrane"/>
    <property type="evidence" value="ECO:0007669"/>
    <property type="project" value="UniProtKB-SubCell"/>
</dbReference>
<feature type="transmembrane region" description="Helical" evidence="21">
    <location>
        <begin position="114"/>
        <end position="133"/>
    </location>
</feature>
<keyword evidence="3" id="KW-1003">Cell membrane</keyword>
<evidence type="ECO:0000256" key="17">
    <source>
        <dbReference type="ARBA" id="ARBA00041185"/>
    </source>
</evidence>
<keyword evidence="4 22" id="KW-0132">Cell division</keyword>
<evidence type="ECO:0000256" key="15">
    <source>
        <dbReference type="ARBA" id="ARBA00033270"/>
    </source>
</evidence>
<evidence type="ECO:0000256" key="4">
    <source>
        <dbReference type="ARBA" id="ARBA00022618"/>
    </source>
</evidence>
<evidence type="ECO:0000256" key="10">
    <source>
        <dbReference type="ARBA" id="ARBA00022989"/>
    </source>
</evidence>
<evidence type="ECO:0000256" key="6">
    <source>
        <dbReference type="ARBA" id="ARBA00022679"/>
    </source>
</evidence>
<evidence type="ECO:0000256" key="14">
    <source>
        <dbReference type="ARBA" id="ARBA00032370"/>
    </source>
</evidence>
<gene>
    <name evidence="22" type="ORF">A2756_04620</name>
</gene>
<evidence type="ECO:0000256" key="12">
    <source>
        <dbReference type="ARBA" id="ARBA00023306"/>
    </source>
</evidence>
<keyword evidence="6" id="KW-0808">Transferase</keyword>
<evidence type="ECO:0000256" key="20">
    <source>
        <dbReference type="ARBA" id="ARBA00049902"/>
    </source>
</evidence>
<dbReference type="GO" id="GO:0015648">
    <property type="term" value="F:lipid-linked peptidoglycan transporter activity"/>
    <property type="evidence" value="ECO:0007669"/>
    <property type="project" value="TreeGrafter"/>
</dbReference>
<evidence type="ECO:0000256" key="18">
    <source>
        <dbReference type="ARBA" id="ARBA00041418"/>
    </source>
</evidence>
<dbReference type="EC" id="2.4.99.28" evidence="19"/>
<comment type="caution">
    <text evidence="22">The sequence shown here is derived from an EMBL/GenBank/DDBJ whole genome shotgun (WGS) entry which is preliminary data.</text>
</comment>
<comment type="pathway">
    <text evidence="2">Cell wall biogenesis; peptidoglycan biosynthesis.</text>
</comment>
<dbReference type="AlphaFoldDB" id="A0A1G2G446"/>
<evidence type="ECO:0000256" key="5">
    <source>
        <dbReference type="ARBA" id="ARBA00022676"/>
    </source>
</evidence>
<dbReference type="STRING" id="1802115.A2756_04620"/>
<keyword evidence="5" id="KW-0328">Glycosyltransferase</keyword>
<dbReference type="GO" id="GO:0009252">
    <property type="term" value="P:peptidoglycan biosynthetic process"/>
    <property type="evidence" value="ECO:0007669"/>
    <property type="project" value="UniProtKB-KW"/>
</dbReference>
<evidence type="ECO:0000256" key="19">
    <source>
        <dbReference type="ARBA" id="ARBA00044770"/>
    </source>
</evidence>
<feature type="transmembrane region" description="Helical" evidence="21">
    <location>
        <begin position="168"/>
        <end position="185"/>
    </location>
</feature>
<proteinExistence type="inferred from homology"/>
<evidence type="ECO:0000256" key="9">
    <source>
        <dbReference type="ARBA" id="ARBA00022984"/>
    </source>
</evidence>
<evidence type="ECO:0000256" key="11">
    <source>
        <dbReference type="ARBA" id="ARBA00023136"/>
    </source>
</evidence>
<feature type="transmembrane region" description="Helical" evidence="21">
    <location>
        <begin position="76"/>
        <end position="94"/>
    </location>
</feature>
<dbReference type="GO" id="GO:0071555">
    <property type="term" value="P:cell wall organization"/>
    <property type="evidence" value="ECO:0007669"/>
    <property type="project" value="UniProtKB-KW"/>
</dbReference>
<reference evidence="22 23" key="1">
    <citation type="journal article" date="2016" name="Nat. Commun.">
        <title>Thousands of microbial genomes shed light on interconnected biogeochemical processes in an aquifer system.</title>
        <authorList>
            <person name="Anantharaman K."/>
            <person name="Brown C.T."/>
            <person name="Hug L.A."/>
            <person name="Sharon I."/>
            <person name="Castelle C.J."/>
            <person name="Probst A.J."/>
            <person name="Thomas B.C."/>
            <person name="Singh A."/>
            <person name="Wilkins M.J."/>
            <person name="Karaoz U."/>
            <person name="Brodie E.L."/>
            <person name="Williams K.H."/>
            <person name="Hubbard S.S."/>
            <person name="Banfield J.F."/>
        </authorList>
    </citation>
    <scope>NUCLEOTIDE SEQUENCE [LARGE SCALE GENOMIC DNA]</scope>
</reference>
<dbReference type="GO" id="GO:0032153">
    <property type="term" value="C:cell division site"/>
    <property type="evidence" value="ECO:0007669"/>
    <property type="project" value="TreeGrafter"/>
</dbReference>
<dbReference type="Pfam" id="PF01098">
    <property type="entry name" value="FTSW_RODA_SPOVE"/>
    <property type="match status" value="1"/>
</dbReference>
<dbReference type="InterPro" id="IPR001182">
    <property type="entry name" value="FtsW/RodA"/>
</dbReference>
<accession>A0A1G2G446</accession>
<evidence type="ECO:0000256" key="16">
    <source>
        <dbReference type="ARBA" id="ARBA00038053"/>
    </source>
</evidence>
<sequence>MRNAHRAYKPDYMLLTVTGLLVLAGLLIMASASPVLSSNKFGQAYYFLTRQTLGVGIGAVCFVVGYFAPYKIWRKLMLPFLILSSVLMVLAILPSTGLKLKGASRWIDLGPITVQPAEFMKIAFIGYLAVWLANRKREVAKFKTGFLPFLVMMGFVSIFFILQKDIGTLGVLAISSLLLFFIGGARIHQVAILIVVGLLAVGLFAYLEPYRVDRLKVFLNPGSDKQGAGYQITQALIAIGSGGPFGRGFGLSQQKFRYLPEATGDSIFAVFGEEFGFIGSVALMAMFVLFFWRGFRTAIRAPDPFGRNLAAGVTLLITTQAFINIAAITGLLPLTGIPLSFISYGSSALITNLAATGILLNISKYAR</sequence>
<keyword evidence="11 21" id="KW-0472">Membrane</keyword>
<feature type="transmembrane region" description="Helical" evidence="21">
    <location>
        <begin position="275"/>
        <end position="292"/>
    </location>
</feature>
<feature type="transmembrane region" description="Helical" evidence="21">
    <location>
        <begin position="190"/>
        <end position="207"/>
    </location>
</feature>
<keyword evidence="9" id="KW-0573">Peptidoglycan synthesis</keyword>
<dbReference type="EMBL" id="MHNL01000015">
    <property type="protein sequence ID" value="OGZ44711.1"/>
    <property type="molecule type" value="Genomic_DNA"/>
</dbReference>
<protein>
    <recommendedName>
        <fullName evidence="17">Probable peptidoglycan glycosyltransferase FtsW</fullName>
        <ecNumber evidence="19">2.4.99.28</ecNumber>
    </recommendedName>
    <alternativeName>
        <fullName evidence="18">Cell division protein FtsW</fullName>
    </alternativeName>
    <alternativeName>
        <fullName evidence="15">Cell wall polymerase</fullName>
    </alternativeName>
    <alternativeName>
        <fullName evidence="14">Peptidoglycan polymerase</fullName>
    </alternativeName>
</protein>
<evidence type="ECO:0000256" key="7">
    <source>
        <dbReference type="ARBA" id="ARBA00022692"/>
    </source>
</evidence>
<dbReference type="PANTHER" id="PTHR30474">
    <property type="entry name" value="CELL CYCLE PROTEIN"/>
    <property type="match status" value="1"/>
</dbReference>
<keyword evidence="12" id="KW-0131">Cell cycle</keyword>
<keyword evidence="7 21" id="KW-0812">Transmembrane</keyword>
<feature type="transmembrane region" description="Helical" evidence="21">
    <location>
        <begin position="341"/>
        <end position="362"/>
    </location>
</feature>
<comment type="catalytic activity">
    <reaction evidence="20">
        <text>[GlcNAc-(1-&gt;4)-Mur2Ac(oyl-L-Ala-gamma-D-Glu-L-Lys-D-Ala-D-Ala)](n)-di-trans,octa-cis-undecaprenyl diphosphate + beta-D-GlcNAc-(1-&gt;4)-Mur2Ac(oyl-L-Ala-gamma-D-Glu-L-Lys-D-Ala-D-Ala)-di-trans,octa-cis-undecaprenyl diphosphate = [GlcNAc-(1-&gt;4)-Mur2Ac(oyl-L-Ala-gamma-D-Glu-L-Lys-D-Ala-D-Ala)](n+1)-di-trans,octa-cis-undecaprenyl diphosphate + di-trans,octa-cis-undecaprenyl diphosphate + H(+)</text>
        <dbReference type="Rhea" id="RHEA:23708"/>
        <dbReference type="Rhea" id="RHEA-COMP:9602"/>
        <dbReference type="Rhea" id="RHEA-COMP:9603"/>
        <dbReference type="ChEBI" id="CHEBI:15378"/>
        <dbReference type="ChEBI" id="CHEBI:58405"/>
        <dbReference type="ChEBI" id="CHEBI:60033"/>
        <dbReference type="ChEBI" id="CHEBI:78435"/>
        <dbReference type="EC" id="2.4.99.28"/>
    </reaction>
</comment>
<evidence type="ECO:0000256" key="3">
    <source>
        <dbReference type="ARBA" id="ARBA00022475"/>
    </source>
</evidence>
<feature type="transmembrane region" description="Helical" evidence="21">
    <location>
        <begin position="12"/>
        <end position="32"/>
    </location>
</feature>
<dbReference type="GO" id="GO:0008955">
    <property type="term" value="F:peptidoglycan glycosyltransferase activity"/>
    <property type="evidence" value="ECO:0007669"/>
    <property type="project" value="UniProtKB-EC"/>
</dbReference>
<comment type="subcellular location">
    <subcellularLocation>
        <location evidence="1">Cell membrane</location>
        <topology evidence="1">Multi-pass membrane protein</topology>
    </subcellularLocation>
</comment>
<feature type="transmembrane region" description="Helical" evidence="21">
    <location>
        <begin position="44"/>
        <end position="69"/>
    </location>
</feature>
<evidence type="ECO:0000256" key="1">
    <source>
        <dbReference type="ARBA" id="ARBA00004651"/>
    </source>
</evidence>
<evidence type="ECO:0000256" key="13">
    <source>
        <dbReference type="ARBA" id="ARBA00023316"/>
    </source>
</evidence>
<comment type="similarity">
    <text evidence="16">Belongs to the SEDS family. FtsW subfamily.</text>
</comment>
<dbReference type="GO" id="GO:0051301">
    <property type="term" value="P:cell division"/>
    <property type="evidence" value="ECO:0007669"/>
    <property type="project" value="UniProtKB-KW"/>
</dbReference>
<dbReference type="PANTHER" id="PTHR30474:SF2">
    <property type="entry name" value="PEPTIDOGLYCAN GLYCOSYLTRANSFERASE FTSW-RELATED"/>
    <property type="match status" value="1"/>
</dbReference>
<evidence type="ECO:0000313" key="23">
    <source>
        <dbReference type="Proteomes" id="UP000177785"/>
    </source>
</evidence>
<dbReference type="Proteomes" id="UP000177785">
    <property type="component" value="Unassembled WGS sequence"/>
</dbReference>
<keyword evidence="13" id="KW-0961">Cell wall biogenesis/degradation</keyword>
<evidence type="ECO:0000256" key="8">
    <source>
        <dbReference type="ARBA" id="ARBA00022960"/>
    </source>
</evidence>
<name>A0A1G2G446_9BACT</name>
<evidence type="ECO:0000256" key="21">
    <source>
        <dbReference type="SAM" id="Phobius"/>
    </source>
</evidence>
<feature type="transmembrane region" description="Helical" evidence="21">
    <location>
        <begin position="313"/>
        <end position="335"/>
    </location>
</feature>
<keyword evidence="10 21" id="KW-1133">Transmembrane helix</keyword>
<organism evidence="22 23">
    <name type="scientific">Candidatus Ryanbacteria bacterium RIFCSPHIGHO2_01_FULL_48_27</name>
    <dbReference type="NCBI Taxonomy" id="1802115"/>
    <lineage>
        <taxon>Bacteria</taxon>
        <taxon>Candidatus Ryaniibacteriota</taxon>
    </lineage>
</organism>